<dbReference type="InterPro" id="IPR052664">
    <property type="entry name" value="BTB-MATH_domain_protein"/>
</dbReference>
<evidence type="ECO:0000313" key="2">
    <source>
        <dbReference type="EMBL" id="PIC30203.1"/>
    </source>
</evidence>
<feature type="domain" description="BTB" evidence="1">
    <location>
        <begin position="159"/>
        <end position="223"/>
    </location>
</feature>
<reference evidence="3" key="1">
    <citation type="submission" date="2017-10" db="EMBL/GenBank/DDBJ databases">
        <title>Rapid genome shrinkage in a self-fertile nematode reveals novel sperm competition proteins.</title>
        <authorList>
            <person name="Yin D."/>
            <person name="Schwarz E.M."/>
            <person name="Thomas C.G."/>
            <person name="Felde R.L."/>
            <person name="Korf I.F."/>
            <person name="Cutter A.D."/>
            <person name="Schartner C.M."/>
            <person name="Ralston E.J."/>
            <person name="Meyer B.J."/>
            <person name="Haag E.S."/>
        </authorList>
    </citation>
    <scope>NUCLEOTIDE SEQUENCE [LARGE SCALE GENOMIC DNA]</scope>
    <source>
        <strain evidence="3">JU1422</strain>
    </source>
</reference>
<dbReference type="PANTHER" id="PTHR22743:SF165">
    <property type="entry name" value="BTB AND MATH DOMAIN CONTAINING-RELATED"/>
    <property type="match status" value="1"/>
</dbReference>
<dbReference type="SUPFAM" id="SSF54695">
    <property type="entry name" value="POZ domain"/>
    <property type="match status" value="1"/>
</dbReference>
<protein>
    <recommendedName>
        <fullName evidence="1">BTB domain-containing protein</fullName>
    </recommendedName>
</protein>
<keyword evidence="3" id="KW-1185">Reference proteome</keyword>
<dbReference type="InterPro" id="IPR011333">
    <property type="entry name" value="SKP1/BTB/POZ_sf"/>
</dbReference>
<dbReference type="Gene3D" id="3.30.710.10">
    <property type="entry name" value="Potassium Channel Kv1.1, Chain A"/>
    <property type="match status" value="1"/>
</dbReference>
<organism evidence="2 3">
    <name type="scientific">Caenorhabditis nigoni</name>
    <dbReference type="NCBI Taxonomy" id="1611254"/>
    <lineage>
        <taxon>Eukaryota</taxon>
        <taxon>Metazoa</taxon>
        <taxon>Ecdysozoa</taxon>
        <taxon>Nematoda</taxon>
        <taxon>Chromadorea</taxon>
        <taxon>Rhabditida</taxon>
        <taxon>Rhabditina</taxon>
        <taxon>Rhabditomorpha</taxon>
        <taxon>Rhabditoidea</taxon>
        <taxon>Rhabditidae</taxon>
        <taxon>Peloderinae</taxon>
        <taxon>Caenorhabditis</taxon>
    </lineage>
</organism>
<comment type="caution">
    <text evidence="2">The sequence shown here is derived from an EMBL/GenBank/DDBJ whole genome shotgun (WGS) entry which is preliminary data.</text>
</comment>
<gene>
    <name evidence="2" type="primary">Cnig_chr_V.g21527</name>
    <name evidence="2" type="ORF">B9Z55_021527</name>
</gene>
<accession>A0A2G5TSH8</accession>
<dbReference type="EMBL" id="PDUG01000005">
    <property type="protein sequence ID" value="PIC30203.1"/>
    <property type="molecule type" value="Genomic_DNA"/>
</dbReference>
<dbReference type="PROSITE" id="PS50097">
    <property type="entry name" value="BTB"/>
    <property type="match status" value="1"/>
</dbReference>
<dbReference type="Pfam" id="PF00651">
    <property type="entry name" value="BTB"/>
    <property type="match status" value="1"/>
</dbReference>
<name>A0A2G5TSH8_9PELO</name>
<sequence length="315" mass="36830">MTEPSQYAKNGICRFENFPECLINLTEIELGPTDIENYSIKWYMGLQIIPDPEGDRLRAYVYTKGAPEYARISFRSLFKFSKSDKSFTSRGKHTTAANIKVLSGHSLKISEIVNNPFEWLKDGALEIEYGINVEAHHKFHGIWKFIFGEKIFDWNNGFDKITLVSTNFIKTKKGDEFYCNKELLNFHSQYFSSIFSFHDQSQKLPLIIDFETHHLEVLLQLAHGVHVDCFITVPIAEKLNLRNVSRYCERRMIECQDKTLRGFFLSTAIEFDLNHFVAHYLKTRKSLKKIKERDIQHMSRNTMMLILANVMKDSF</sequence>
<evidence type="ECO:0000259" key="1">
    <source>
        <dbReference type="PROSITE" id="PS50097"/>
    </source>
</evidence>
<proteinExistence type="predicted"/>
<evidence type="ECO:0000313" key="3">
    <source>
        <dbReference type="Proteomes" id="UP000230233"/>
    </source>
</evidence>
<dbReference type="OrthoDB" id="5909553at2759"/>
<dbReference type="PANTHER" id="PTHR22743">
    <property type="entry name" value="MEPRIN/TRAF-LIKE MATH FAMILY-C.ELEGANS"/>
    <property type="match status" value="1"/>
</dbReference>
<dbReference type="InterPro" id="IPR000210">
    <property type="entry name" value="BTB/POZ_dom"/>
</dbReference>
<dbReference type="AlphaFoldDB" id="A0A2G5TSH8"/>
<dbReference type="Proteomes" id="UP000230233">
    <property type="component" value="Chromosome V"/>
</dbReference>